<accession>A0A2R6CBF6</accession>
<proteinExistence type="predicted"/>
<feature type="non-terminal residue" evidence="1">
    <location>
        <position position="1"/>
    </location>
</feature>
<name>A0A2R6CBF6_9ARCH</name>
<dbReference type="Gene3D" id="3.40.50.150">
    <property type="entry name" value="Vaccinia Virus protein VP39"/>
    <property type="match status" value="1"/>
</dbReference>
<dbReference type="Proteomes" id="UP000242015">
    <property type="component" value="Unassembled WGS sequence"/>
</dbReference>
<protein>
    <submittedName>
        <fullName evidence="1">Uncharacterized protein</fullName>
    </submittedName>
</protein>
<dbReference type="InterPro" id="IPR029063">
    <property type="entry name" value="SAM-dependent_MTases_sf"/>
</dbReference>
<dbReference type="AlphaFoldDB" id="A0A2R6CBF6"/>
<evidence type="ECO:0000313" key="1">
    <source>
        <dbReference type="EMBL" id="PSO08086.1"/>
    </source>
</evidence>
<evidence type="ECO:0000313" key="2">
    <source>
        <dbReference type="Proteomes" id="UP000242015"/>
    </source>
</evidence>
<dbReference type="EMBL" id="NEXF01000138">
    <property type="protein sequence ID" value="PSO08086.1"/>
    <property type="molecule type" value="Genomic_DNA"/>
</dbReference>
<organism evidence="1 2">
    <name type="scientific">Candidatus Marsarchaeota G2 archaeon BE_D</name>
    <dbReference type="NCBI Taxonomy" id="1978158"/>
    <lineage>
        <taxon>Archaea</taxon>
        <taxon>Candidatus Marsarchaeota</taxon>
        <taxon>Candidatus Marsarchaeota group 2</taxon>
    </lineage>
</organism>
<gene>
    <name evidence="1" type="ORF">B9Q04_07410</name>
</gene>
<reference evidence="1 2" key="1">
    <citation type="submission" date="2017-04" db="EMBL/GenBank/DDBJ databases">
        <title>Novel microbial lineages endemic to geothermal iron-oxide mats fill important gaps in the evolutionary history of Archaea.</title>
        <authorList>
            <person name="Jay Z.J."/>
            <person name="Beam J.P."/>
            <person name="Dlakic M."/>
            <person name="Rusch D.B."/>
            <person name="Kozubal M.A."/>
            <person name="Inskeep W.P."/>
        </authorList>
    </citation>
    <scope>NUCLEOTIDE SEQUENCE [LARGE SCALE GENOMIC DNA]</scope>
    <source>
        <strain evidence="1">BE_D</strain>
    </source>
</reference>
<comment type="caution">
    <text evidence="1">The sequence shown here is derived from an EMBL/GenBank/DDBJ whole genome shotgun (WGS) entry which is preliminary data.</text>
</comment>
<sequence length="81" mass="9364">EWEAAVTQAGFEVTHKEILSEEVTLEKWLYPIDPGTPEAEAVRDAWRKAPQKICEQLRIKESQANPKSWLKHRVVIVARKV</sequence>